<dbReference type="EMBL" id="JAUQSX010000005">
    <property type="protein sequence ID" value="MDO7846950.1"/>
    <property type="molecule type" value="Genomic_DNA"/>
</dbReference>
<protein>
    <submittedName>
        <fullName evidence="1">Uncharacterized protein</fullName>
    </submittedName>
</protein>
<accession>A0ABT9ACP6</accession>
<dbReference type="Proteomes" id="UP001167796">
    <property type="component" value="Unassembled WGS sequence"/>
</dbReference>
<gene>
    <name evidence="1" type="ORF">Q5H92_11320</name>
</gene>
<name>A0ABT9ACP6_9BACT</name>
<evidence type="ECO:0000313" key="1">
    <source>
        <dbReference type="EMBL" id="MDO7846950.1"/>
    </source>
</evidence>
<proteinExistence type="predicted"/>
<reference evidence="1" key="1">
    <citation type="submission" date="2023-07" db="EMBL/GenBank/DDBJ databases">
        <authorList>
            <person name="Kim M.K."/>
        </authorList>
    </citation>
    <scope>NUCLEOTIDE SEQUENCE</scope>
    <source>
        <strain evidence="1">M29</strain>
    </source>
</reference>
<dbReference type="RefSeq" id="WP_305011633.1">
    <property type="nucleotide sequence ID" value="NZ_JAUQSX010000005.1"/>
</dbReference>
<sequence length="419" mass="45957">MKEEDFQQIVQQYICPLLAGSVMTPELQHDEHQHAHELAALTGHGQTMHISETKKARCKVEIKRNQKFTGDDVKLVKAIVAQIVENFDKTASPYQERVIGYAIEVGICHFLSEHNGDLLVNILDSFDSWSARTYEGRKPTFTIVVDLNNPKKVTQSHPLITDFLDHDFFAPLSNGVDSGVLVSAQGALLEYVDFTINSADANTFAPARFISVANCADDNKLCLTLTNNGEVLIFKDQKLFFSKRNGEWNYYNDDSTLKTMPGASIEVKKAMYETILDVSFARTGGCLVAIPYANNKGLIHDDGNSDDSVVKRADILENPTSMKSRVVSRLIQGRKFQELSRAMRKELVGIDGATIIQYQGEILAVGAIVKISGGSVGGGRLAATRTLAPFGTAIKISADGMVEAFKGNADGECEAVFKL</sequence>
<keyword evidence="2" id="KW-1185">Reference proteome</keyword>
<comment type="caution">
    <text evidence="1">The sequence shown here is derived from an EMBL/GenBank/DDBJ whole genome shotgun (WGS) entry which is preliminary data.</text>
</comment>
<organism evidence="1 2">
    <name type="scientific">Hymenobacter mellowenesis</name>
    <dbReference type="NCBI Taxonomy" id="3063995"/>
    <lineage>
        <taxon>Bacteria</taxon>
        <taxon>Pseudomonadati</taxon>
        <taxon>Bacteroidota</taxon>
        <taxon>Cytophagia</taxon>
        <taxon>Cytophagales</taxon>
        <taxon>Hymenobacteraceae</taxon>
        <taxon>Hymenobacter</taxon>
    </lineage>
</organism>
<evidence type="ECO:0000313" key="2">
    <source>
        <dbReference type="Proteomes" id="UP001167796"/>
    </source>
</evidence>